<gene>
    <name evidence="4" type="ORF">DEH84_10920</name>
</gene>
<dbReference type="PROSITE" id="PS50110">
    <property type="entry name" value="RESPONSE_REGULATORY"/>
    <property type="match status" value="2"/>
</dbReference>
<proteinExistence type="predicted"/>
<evidence type="ECO:0000259" key="3">
    <source>
        <dbReference type="PROSITE" id="PS50110"/>
    </source>
</evidence>
<sequence>MSRRILVIEDNAMNLALMTYVLEAFGCTVLSAPDGLRGMAVIREARPDLVLCDIQMPLMDGYAVAREMKQDRATAAIPLIAVTASAMLGDRERMIEAGFDGYLSKPIDPATLMNDLAPFLERKNQAAGTAHTGAGAFRIPPQDGTQRTPASAALAPTHTILVVDDEPLNLSLKSSLLEPMGYRVITAAGMAQGLALARQHRPDLIISDVGLHPDAGGFDLIRQLKADPAVQHIAVVFITATHRNPVWEAEGLRLGARRFLYRPLDSDELLGEIQACLPHGGPENS</sequence>
<dbReference type="InterPro" id="IPR050595">
    <property type="entry name" value="Bact_response_regulator"/>
</dbReference>
<feature type="domain" description="Response regulatory" evidence="3">
    <location>
        <begin position="4"/>
        <end position="120"/>
    </location>
</feature>
<feature type="modified residue" description="4-aspartylphosphate" evidence="2">
    <location>
        <position position="208"/>
    </location>
</feature>
<dbReference type="PANTHER" id="PTHR44591">
    <property type="entry name" value="STRESS RESPONSE REGULATOR PROTEIN 1"/>
    <property type="match status" value="1"/>
</dbReference>
<evidence type="ECO:0000313" key="4">
    <source>
        <dbReference type="EMBL" id="AWI53883.1"/>
    </source>
</evidence>
<dbReference type="SMART" id="SM00448">
    <property type="entry name" value="REC"/>
    <property type="match status" value="2"/>
</dbReference>
<organism evidence="4 5">
    <name type="scientific">Aquabacterium olei</name>
    <dbReference type="NCBI Taxonomy" id="1296669"/>
    <lineage>
        <taxon>Bacteria</taxon>
        <taxon>Pseudomonadati</taxon>
        <taxon>Pseudomonadota</taxon>
        <taxon>Betaproteobacteria</taxon>
        <taxon>Burkholderiales</taxon>
        <taxon>Aquabacterium</taxon>
    </lineage>
</organism>
<reference evidence="4 5" key="1">
    <citation type="submission" date="2018-05" db="EMBL/GenBank/DDBJ databases">
        <title>complete genome sequence of Aquabacterium olei NBRC 110486.</title>
        <authorList>
            <person name="Tang B."/>
            <person name="Chang J."/>
            <person name="Zhang L."/>
            <person name="Yang H."/>
        </authorList>
    </citation>
    <scope>NUCLEOTIDE SEQUENCE [LARGE SCALE GENOMIC DNA]</scope>
    <source>
        <strain evidence="4 5">NBRC 110486</strain>
    </source>
</reference>
<dbReference type="GO" id="GO:0000160">
    <property type="term" value="P:phosphorelay signal transduction system"/>
    <property type="evidence" value="ECO:0007669"/>
    <property type="project" value="InterPro"/>
</dbReference>
<evidence type="ECO:0000313" key="5">
    <source>
        <dbReference type="Proteomes" id="UP000244892"/>
    </source>
</evidence>
<dbReference type="EMBL" id="CP029210">
    <property type="protein sequence ID" value="AWI53883.1"/>
    <property type="molecule type" value="Genomic_DNA"/>
</dbReference>
<dbReference type="OrthoDB" id="8874570at2"/>
<dbReference type="InterPro" id="IPR001789">
    <property type="entry name" value="Sig_transdc_resp-reg_receiver"/>
</dbReference>
<accession>A0A2U8FS59</accession>
<name>A0A2U8FS59_9BURK</name>
<keyword evidence="1 2" id="KW-0597">Phosphoprotein</keyword>
<dbReference type="PANTHER" id="PTHR44591:SF3">
    <property type="entry name" value="RESPONSE REGULATORY DOMAIN-CONTAINING PROTEIN"/>
    <property type="match status" value="1"/>
</dbReference>
<dbReference type="Proteomes" id="UP000244892">
    <property type="component" value="Chromosome"/>
</dbReference>
<dbReference type="Pfam" id="PF00072">
    <property type="entry name" value="Response_reg"/>
    <property type="match status" value="2"/>
</dbReference>
<keyword evidence="5" id="KW-1185">Reference proteome</keyword>
<feature type="modified residue" description="4-aspartylphosphate" evidence="2">
    <location>
        <position position="53"/>
    </location>
</feature>
<dbReference type="RefSeq" id="WP_109036880.1">
    <property type="nucleotide sequence ID" value="NZ_CP029210.1"/>
</dbReference>
<dbReference type="KEGG" id="aon:DEH84_10920"/>
<dbReference type="AlphaFoldDB" id="A0A2U8FS59"/>
<feature type="domain" description="Response regulatory" evidence="3">
    <location>
        <begin position="159"/>
        <end position="277"/>
    </location>
</feature>
<dbReference type="Gene3D" id="3.40.50.2300">
    <property type="match status" value="2"/>
</dbReference>
<dbReference type="SUPFAM" id="SSF52172">
    <property type="entry name" value="CheY-like"/>
    <property type="match status" value="2"/>
</dbReference>
<protein>
    <submittedName>
        <fullName evidence="4">Response regulator</fullName>
    </submittedName>
</protein>
<dbReference type="InterPro" id="IPR011006">
    <property type="entry name" value="CheY-like_superfamily"/>
</dbReference>
<evidence type="ECO:0000256" key="2">
    <source>
        <dbReference type="PROSITE-ProRule" id="PRU00169"/>
    </source>
</evidence>
<evidence type="ECO:0000256" key="1">
    <source>
        <dbReference type="ARBA" id="ARBA00022553"/>
    </source>
</evidence>